<evidence type="ECO:0000313" key="3">
    <source>
        <dbReference type="Proteomes" id="UP000498740"/>
    </source>
</evidence>
<feature type="region of interest" description="Disordered" evidence="1">
    <location>
        <begin position="123"/>
        <end position="144"/>
    </location>
</feature>
<accession>A0A7J0CUL0</accession>
<protein>
    <submittedName>
        <fullName evidence="2">Uncharacterized protein</fullName>
    </submittedName>
</protein>
<organism evidence="2 3">
    <name type="scientific">Streptomyces microflavus</name>
    <name type="common">Streptomyces lipmanii</name>
    <dbReference type="NCBI Taxonomy" id="1919"/>
    <lineage>
        <taxon>Bacteria</taxon>
        <taxon>Bacillati</taxon>
        <taxon>Actinomycetota</taxon>
        <taxon>Actinomycetes</taxon>
        <taxon>Kitasatosporales</taxon>
        <taxon>Streptomycetaceae</taxon>
        <taxon>Streptomyces</taxon>
    </lineage>
</organism>
<dbReference type="EMBL" id="BLWD01000001">
    <property type="protein sequence ID" value="GFN06092.1"/>
    <property type="molecule type" value="Genomic_DNA"/>
</dbReference>
<sequence length="144" mass="15642">MVPLRDPQLQGDQVHPEHGLRHRVFDLEAGVHLQEVRPPLGGDEELHGPRPPVADRPSSRHGRIVQPGAQALVQTGCRGLLDDLLVAALERAVPGPERPHGVVRVGHDLHLDVPAPLHVRLREHLPVPEGGRGLGGGRQQLGRE</sequence>
<dbReference type="Proteomes" id="UP000498740">
    <property type="component" value="Unassembled WGS sequence"/>
</dbReference>
<dbReference type="AlphaFoldDB" id="A0A7J0CUL0"/>
<proteinExistence type="predicted"/>
<comment type="caution">
    <text evidence="2">The sequence shown here is derived from an EMBL/GenBank/DDBJ whole genome shotgun (WGS) entry which is preliminary data.</text>
</comment>
<reference evidence="2 3" key="1">
    <citation type="submission" date="2020-05" db="EMBL/GenBank/DDBJ databases">
        <title>Whole genome shotgun sequence of Streptomyces microflavus NBRC 13062.</title>
        <authorList>
            <person name="Komaki H."/>
            <person name="Tamura T."/>
        </authorList>
    </citation>
    <scope>NUCLEOTIDE SEQUENCE [LARGE SCALE GENOMIC DNA]</scope>
    <source>
        <strain evidence="2 3">NBRC 13062</strain>
    </source>
</reference>
<evidence type="ECO:0000256" key="1">
    <source>
        <dbReference type="SAM" id="MobiDB-lite"/>
    </source>
</evidence>
<gene>
    <name evidence="2" type="ORF">Smic_46480</name>
</gene>
<feature type="compositionally biased region" description="Gly residues" evidence="1">
    <location>
        <begin position="130"/>
        <end position="144"/>
    </location>
</feature>
<dbReference type="AntiFam" id="ANF00133">
    <property type="entry name" value="Shadow ORF (opposite mccA)"/>
</dbReference>
<evidence type="ECO:0000313" key="2">
    <source>
        <dbReference type="EMBL" id="GFN06092.1"/>
    </source>
</evidence>
<name>A0A7J0CUL0_STRMI</name>
<feature type="region of interest" description="Disordered" evidence="1">
    <location>
        <begin position="38"/>
        <end position="61"/>
    </location>
</feature>